<gene>
    <name evidence="2" type="ORF">G7Z17_g2848</name>
</gene>
<evidence type="ECO:0000313" key="2">
    <source>
        <dbReference type="EMBL" id="KAF7554526.1"/>
    </source>
</evidence>
<reference evidence="2" key="1">
    <citation type="submission" date="2020-03" db="EMBL/GenBank/DDBJ databases">
        <title>Draft Genome Sequence of Cylindrodendrum hubeiense.</title>
        <authorList>
            <person name="Buettner E."/>
            <person name="Kellner H."/>
        </authorList>
    </citation>
    <scope>NUCLEOTIDE SEQUENCE</scope>
    <source>
        <strain evidence="2">IHI 201604</strain>
    </source>
</reference>
<organism evidence="2 3">
    <name type="scientific">Cylindrodendrum hubeiense</name>
    <dbReference type="NCBI Taxonomy" id="595255"/>
    <lineage>
        <taxon>Eukaryota</taxon>
        <taxon>Fungi</taxon>
        <taxon>Dikarya</taxon>
        <taxon>Ascomycota</taxon>
        <taxon>Pezizomycotina</taxon>
        <taxon>Sordariomycetes</taxon>
        <taxon>Hypocreomycetidae</taxon>
        <taxon>Hypocreales</taxon>
        <taxon>Nectriaceae</taxon>
        <taxon>Cylindrodendrum</taxon>
    </lineage>
</organism>
<dbReference type="AlphaFoldDB" id="A0A9P5HK10"/>
<accession>A0A9P5HK10</accession>
<sequence>MLLAQPPTHKAARLFFQSSLPNMDEKDKAYSLPYMPAQLGKRPIGGISSPPLSLTKRICYGLDHHNPYQASPSSYQHPTDPSTSSRTGTATTMCRLVSQPDYRLVNLGSNKIFFRCPEEDMPEYISALVKTVKQKRNSPRPSMDDAHNKRALWVLANNSAESKVCNYFINNVVSQLQSMGEERCNEGQLMMKSAVPSFDFNAPLSTPKPDLLYGYDPDGDFPTKRQAQLAGGIGALRGTNAGLACPFFAVEFKGVGPSGSGSL</sequence>
<dbReference type="Proteomes" id="UP000722485">
    <property type="component" value="Unassembled WGS sequence"/>
</dbReference>
<dbReference type="OrthoDB" id="5426775at2759"/>
<keyword evidence="3" id="KW-1185">Reference proteome</keyword>
<comment type="caution">
    <text evidence="2">The sequence shown here is derived from an EMBL/GenBank/DDBJ whole genome shotgun (WGS) entry which is preliminary data.</text>
</comment>
<dbReference type="EMBL" id="JAANBB010000031">
    <property type="protein sequence ID" value="KAF7554526.1"/>
    <property type="molecule type" value="Genomic_DNA"/>
</dbReference>
<proteinExistence type="predicted"/>
<evidence type="ECO:0000256" key="1">
    <source>
        <dbReference type="SAM" id="MobiDB-lite"/>
    </source>
</evidence>
<protein>
    <submittedName>
        <fullName evidence="2">Uncharacterized protein</fullName>
    </submittedName>
</protein>
<evidence type="ECO:0000313" key="3">
    <source>
        <dbReference type="Proteomes" id="UP000722485"/>
    </source>
</evidence>
<feature type="region of interest" description="Disordered" evidence="1">
    <location>
        <begin position="69"/>
        <end position="88"/>
    </location>
</feature>
<name>A0A9P5HK10_9HYPO</name>